<comment type="caution">
    <text evidence="2">The sequence shown here is derived from an EMBL/GenBank/DDBJ whole genome shotgun (WGS) entry which is preliminary data.</text>
</comment>
<proteinExistence type="predicted"/>
<keyword evidence="3" id="KW-1185">Reference proteome</keyword>
<evidence type="ECO:0000313" key="3">
    <source>
        <dbReference type="Proteomes" id="UP001229421"/>
    </source>
</evidence>
<protein>
    <submittedName>
        <fullName evidence="2">Uncharacterized protein</fullName>
    </submittedName>
</protein>
<gene>
    <name evidence="2" type="ORF">QVD17_27865</name>
</gene>
<feature type="transmembrane region" description="Helical" evidence="1">
    <location>
        <begin position="18"/>
        <end position="37"/>
    </location>
</feature>
<dbReference type="Proteomes" id="UP001229421">
    <property type="component" value="Unassembled WGS sequence"/>
</dbReference>
<dbReference type="EMBL" id="JAUHHV010000007">
    <property type="protein sequence ID" value="KAK1418719.1"/>
    <property type="molecule type" value="Genomic_DNA"/>
</dbReference>
<evidence type="ECO:0000313" key="2">
    <source>
        <dbReference type="EMBL" id="KAK1418719.1"/>
    </source>
</evidence>
<name>A0AAD8K9C3_TARER</name>
<accession>A0AAD8K9C3</accession>
<keyword evidence="1" id="KW-0812">Transmembrane</keyword>
<sequence>MLCLHICTVEYLSFYSNYLLFVSSSLLLSLVSLISGFPDLILGLDWRSTEHLEVLASEIFEVSHHIC</sequence>
<evidence type="ECO:0000256" key="1">
    <source>
        <dbReference type="SAM" id="Phobius"/>
    </source>
</evidence>
<reference evidence="2" key="1">
    <citation type="journal article" date="2023" name="bioRxiv">
        <title>Improved chromosome-level genome assembly for marigold (Tagetes erecta).</title>
        <authorList>
            <person name="Jiang F."/>
            <person name="Yuan L."/>
            <person name="Wang S."/>
            <person name="Wang H."/>
            <person name="Xu D."/>
            <person name="Wang A."/>
            <person name="Fan W."/>
        </authorList>
    </citation>
    <scope>NUCLEOTIDE SEQUENCE</scope>
    <source>
        <strain evidence="2">WSJ</strain>
        <tissue evidence="2">Leaf</tissue>
    </source>
</reference>
<organism evidence="2 3">
    <name type="scientific">Tagetes erecta</name>
    <name type="common">African marigold</name>
    <dbReference type="NCBI Taxonomy" id="13708"/>
    <lineage>
        <taxon>Eukaryota</taxon>
        <taxon>Viridiplantae</taxon>
        <taxon>Streptophyta</taxon>
        <taxon>Embryophyta</taxon>
        <taxon>Tracheophyta</taxon>
        <taxon>Spermatophyta</taxon>
        <taxon>Magnoliopsida</taxon>
        <taxon>eudicotyledons</taxon>
        <taxon>Gunneridae</taxon>
        <taxon>Pentapetalae</taxon>
        <taxon>asterids</taxon>
        <taxon>campanulids</taxon>
        <taxon>Asterales</taxon>
        <taxon>Asteraceae</taxon>
        <taxon>Asteroideae</taxon>
        <taxon>Heliantheae alliance</taxon>
        <taxon>Tageteae</taxon>
        <taxon>Tagetes</taxon>
    </lineage>
</organism>
<keyword evidence="1" id="KW-1133">Transmembrane helix</keyword>
<keyword evidence="1" id="KW-0472">Membrane</keyword>
<dbReference type="AlphaFoldDB" id="A0AAD8K9C3"/>